<dbReference type="Proteomes" id="UP000241203">
    <property type="component" value="Unassembled WGS sequence"/>
</dbReference>
<accession>A0A2P8GUS5</accession>
<gene>
    <name evidence="3" type="ORF">CLV49_1312</name>
</gene>
<dbReference type="CDD" id="cd00085">
    <property type="entry name" value="HNHc"/>
    <property type="match status" value="1"/>
</dbReference>
<evidence type="ECO:0000313" key="4">
    <source>
        <dbReference type="Proteomes" id="UP000241203"/>
    </source>
</evidence>
<dbReference type="GO" id="GO:0004519">
    <property type="term" value="F:endonuclease activity"/>
    <property type="evidence" value="ECO:0007669"/>
    <property type="project" value="UniProtKB-KW"/>
</dbReference>
<dbReference type="InterPro" id="IPR003870">
    <property type="entry name" value="DUF222"/>
</dbReference>
<reference evidence="3 4" key="1">
    <citation type="submission" date="2018-03" db="EMBL/GenBank/DDBJ databases">
        <title>Genomic Encyclopedia of Archaeal and Bacterial Type Strains, Phase II (KMG-II): from individual species to whole genera.</title>
        <authorList>
            <person name="Goeker M."/>
        </authorList>
    </citation>
    <scope>NUCLEOTIDE SEQUENCE [LARGE SCALE GENOMIC DNA]</scope>
    <source>
        <strain evidence="3 4">DSM 21548</strain>
    </source>
</reference>
<keyword evidence="3" id="KW-0255">Endonuclease</keyword>
<feature type="domain" description="HNH nuclease" evidence="2">
    <location>
        <begin position="392"/>
        <end position="444"/>
    </location>
</feature>
<sequence>MGLSDSFSGYRPNVGGVVFTGRMTTHGAALQDAVAVATEVLREPVAELVPGRIPVADYVTLLRDVERLGRLVDAARVALAGDAEQRTGGPIDALAAVGYASAVDAVATLTGLSDRDAKRRIRLGGKLNAGVSLTGAETGSVHPSVAQAVSAGNLGVDAATILTDALDGVSPRVDPVVIAEAEEALVNLAAGSDTHPPLRGDLVRGQAHLFVEAIDPDGVRPREELARRKRRFTIGPETRDGLIPVHGLLTLEIGASLKRLIDAHVRRVAFTDGPHALEDATQPTGREEPVEHLDDRTPAQRRHDTLADIISAASRVKDAPELAGTAPAITVTVTQAALDHGRGVGTIDGVDTPISVAAIEKLIDSRGIQTVTMNPNRRILALGSVQRCFTSSQRRAITARDGGCVIPGCTTPAGWCEVHHVIPWRDGGETHTDNGVLLCWGHHQNIDSGPWRLTMPNGVPHVRGPGHPDWTHTTKTRTGPPLTRTG</sequence>
<evidence type="ECO:0000256" key="1">
    <source>
        <dbReference type="SAM" id="MobiDB-lite"/>
    </source>
</evidence>
<evidence type="ECO:0000259" key="2">
    <source>
        <dbReference type="SMART" id="SM00507"/>
    </source>
</evidence>
<keyword evidence="3" id="KW-0378">Hydrolase</keyword>
<protein>
    <submittedName>
        <fullName evidence="3">HNH endonuclease</fullName>
    </submittedName>
</protein>
<dbReference type="EMBL" id="PYAU01000001">
    <property type="protein sequence ID" value="PSL37705.1"/>
    <property type="molecule type" value="Genomic_DNA"/>
</dbReference>
<dbReference type="Gene3D" id="1.10.30.50">
    <property type="match status" value="1"/>
</dbReference>
<feature type="compositionally biased region" description="Basic and acidic residues" evidence="1">
    <location>
        <begin position="285"/>
        <end position="299"/>
    </location>
</feature>
<dbReference type="SMART" id="SM00507">
    <property type="entry name" value="HNHc"/>
    <property type="match status" value="1"/>
</dbReference>
<feature type="region of interest" description="Disordered" evidence="1">
    <location>
        <begin position="274"/>
        <end position="299"/>
    </location>
</feature>
<evidence type="ECO:0000313" key="3">
    <source>
        <dbReference type="EMBL" id="PSL37705.1"/>
    </source>
</evidence>
<dbReference type="AlphaFoldDB" id="A0A2P8GUS5"/>
<keyword evidence="3" id="KW-0540">Nuclease</keyword>
<proteinExistence type="predicted"/>
<dbReference type="Pfam" id="PF13391">
    <property type="entry name" value="HNH_2"/>
    <property type="match status" value="1"/>
</dbReference>
<organism evidence="3 4">
    <name type="scientific">Labedella gwakjiensis</name>
    <dbReference type="NCBI Taxonomy" id="390269"/>
    <lineage>
        <taxon>Bacteria</taxon>
        <taxon>Bacillati</taxon>
        <taxon>Actinomycetota</taxon>
        <taxon>Actinomycetes</taxon>
        <taxon>Micrococcales</taxon>
        <taxon>Microbacteriaceae</taxon>
        <taxon>Labedella</taxon>
    </lineage>
</organism>
<feature type="region of interest" description="Disordered" evidence="1">
    <location>
        <begin position="463"/>
        <end position="486"/>
    </location>
</feature>
<dbReference type="InterPro" id="IPR003615">
    <property type="entry name" value="HNH_nuc"/>
</dbReference>
<name>A0A2P8GUS5_9MICO</name>
<dbReference type="Pfam" id="PF02720">
    <property type="entry name" value="DUF222"/>
    <property type="match status" value="1"/>
</dbReference>
<comment type="caution">
    <text evidence="3">The sequence shown here is derived from an EMBL/GenBank/DDBJ whole genome shotgun (WGS) entry which is preliminary data.</text>
</comment>